<protein>
    <submittedName>
        <fullName evidence="3">PI3K/PI4K domain-containing protein</fullName>
    </submittedName>
</protein>
<accession>A0A0N4XW99</accession>
<evidence type="ECO:0000313" key="2">
    <source>
        <dbReference type="Proteomes" id="UP000271162"/>
    </source>
</evidence>
<sequence length="89" mass="10277">MLSQSREIYPATEKHLLLLLLVVTDVTPRILFCESDAFVIEFVQLVDGNVRTAVREVKERAVMQCKRTKHMITAVLGNRESFLDTRDRD</sequence>
<gene>
    <name evidence="1" type="ORF">NBR_LOCUS7151</name>
</gene>
<dbReference type="AlphaFoldDB" id="A0A0N4XW99"/>
<dbReference type="WBParaSite" id="NBR_0000715001-mRNA-1">
    <property type="protein sequence ID" value="NBR_0000715001-mRNA-1"/>
    <property type="gene ID" value="NBR_0000715001"/>
</dbReference>
<dbReference type="Proteomes" id="UP000271162">
    <property type="component" value="Unassembled WGS sequence"/>
</dbReference>
<dbReference type="EMBL" id="UYSL01019862">
    <property type="protein sequence ID" value="VDL70740.1"/>
    <property type="molecule type" value="Genomic_DNA"/>
</dbReference>
<reference evidence="3" key="1">
    <citation type="submission" date="2017-02" db="UniProtKB">
        <authorList>
            <consortium name="WormBaseParasite"/>
        </authorList>
    </citation>
    <scope>IDENTIFICATION</scope>
</reference>
<evidence type="ECO:0000313" key="1">
    <source>
        <dbReference type="EMBL" id="VDL70740.1"/>
    </source>
</evidence>
<evidence type="ECO:0000313" key="3">
    <source>
        <dbReference type="WBParaSite" id="NBR_0000715001-mRNA-1"/>
    </source>
</evidence>
<name>A0A0N4XW99_NIPBR</name>
<organism evidence="3">
    <name type="scientific">Nippostrongylus brasiliensis</name>
    <name type="common">Rat hookworm</name>
    <dbReference type="NCBI Taxonomy" id="27835"/>
    <lineage>
        <taxon>Eukaryota</taxon>
        <taxon>Metazoa</taxon>
        <taxon>Ecdysozoa</taxon>
        <taxon>Nematoda</taxon>
        <taxon>Chromadorea</taxon>
        <taxon>Rhabditida</taxon>
        <taxon>Rhabditina</taxon>
        <taxon>Rhabditomorpha</taxon>
        <taxon>Strongyloidea</taxon>
        <taxon>Heligmosomidae</taxon>
        <taxon>Nippostrongylus</taxon>
    </lineage>
</organism>
<keyword evidence="2" id="KW-1185">Reference proteome</keyword>
<reference evidence="1 2" key="2">
    <citation type="submission" date="2018-11" db="EMBL/GenBank/DDBJ databases">
        <authorList>
            <consortium name="Pathogen Informatics"/>
        </authorList>
    </citation>
    <scope>NUCLEOTIDE SEQUENCE [LARGE SCALE GENOMIC DNA]</scope>
</reference>
<proteinExistence type="predicted"/>